<proteinExistence type="predicted"/>
<keyword evidence="3" id="KW-1185">Reference proteome</keyword>
<dbReference type="SMART" id="SM00368">
    <property type="entry name" value="LRR_RI"/>
    <property type="match status" value="5"/>
</dbReference>
<dbReference type="Gene3D" id="3.80.10.10">
    <property type="entry name" value="Ribonuclease Inhibitor"/>
    <property type="match status" value="3"/>
</dbReference>
<protein>
    <submittedName>
        <fullName evidence="2">Uncharacterized protein</fullName>
    </submittedName>
</protein>
<dbReference type="GO" id="GO:0048471">
    <property type="term" value="C:perinuclear region of cytoplasm"/>
    <property type="evidence" value="ECO:0007669"/>
    <property type="project" value="TreeGrafter"/>
</dbReference>
<comment type="caution">
    <text evidence="2">The sequence shown here is derived from an EMBL/GenBank/DDBJ whole genome shotgun (WGS) entry which is preliminary data.</text>
</comment>
<evidence type="ECO:0000313" key="2">
    <source>
        <dbReference type="EMBL" id="KAL1518974.1"/>
    </source>
</evidence>
<organism evidence="2 3">
    <name type="scientific">Prymnesium parvum</name>
    <name type="common">Toxic golden alga</name>
    <dbReference type="NCBI Taxonomy" id="97485"/>
    <lineage>
        <taxon>Eukaryota</taxon>
        <taxon>Haptista</taxon>
        <taxon>Haptophyta</taxon>
        <taxon>Prymnesiophyceae</taxon>
        <taxon>Prymnesiales</taxon>
        <taxon>Prymnesiaceae</taxon>
        <taxon>Prymnesium</taxon>
    </lineage>
</organism>
<feature type="compositionally biased region" description="Low complexity" evidence="1">
    <location>
        <begin position="103"/>
        <end position="113"/>
    </location>
</feature>
<dbReference type="GO" id="GO:0031267">
    <property type="term" value="F:small GTPase binding"/>
    <property type="evidence" value="ECO:0007669"/>
    <property type="project" value="TreeGrafter"/>
</dbReference>
<dbReference type="EMBL" id="JBGBPQ010000010">
    <property type="protein sequence ID" value="KAL1518974.1"/>
    <property type="molecule type" value="Genomic_DNA"/>
</dbReference>
<dbReference type="InterPro" id="IPR006553">
    <property type="entry name" value="Leu-rich_rpt_Cys-con_subtyp"/>
</dbReference>
<sequence>MRRGSAAGRPSAAAPAAAPAAPSHGDTPRAHPDLSRPSSATAAPPCCSSSTLRRKSVANTSRPSSAFLPHGRHPHEPPRIAQPFSYQRSRPASACPSCRRRASAPGAPAGRSAEAGAALPLCEELAASRRADEHASEAARCASTVSHITWVMREQLRAHMHLELSGMTDSNIHQARRRRGEAAAWRGGGVARRRRGEAAVWRGGARRRRGEAAVWRGGGVARRRCGEAAVWRAGGVARRRCGEAAAWRGGGVARRRCGEAAVWRGGGVARRRCGEAAVWRGGGVAKRRCGEAAVWRSGGVARRRCGEAAVWRGGGVARRRCGEAAVWRGGGVARRRCGEAAVWRGGGVAARPRRRRFAQAAAPARAQVAESLRENSSITSLNLSFCPGIRDKGAFKLGKALKGNTTVVHVNLAGCTGITDEGAEDLCVQLVDHPSVRVISFAGCWDLGDRLASACARCLAPELSSGLRSINLSGCRLTDEGLTCLAKALWENVSLERLQLQGCLSISEAGFVALGEALEHNTSVRFIDLSWCEELTDRSLLRIGSALEQNYMLHKLKLTCCFRITDAGVKLLAKALENNNSLKELDLSWYANIGRSAGALVALSSALQKNHTLTSVDLTGCACNTSSSDRIAVAMTELKLLLDRNSKRPKSFATTLLMKEPLASTGNRSRRSFPANSRDSSARVHNRFDPIATDSIRLMLQTAITRGAQLFNVEDSEACFHLFVGTAKTLTGMVHFQPLENALKRSSDYTLDIKSRTWKLRTVFDEILEELEDDSRE</sequence>
<feature type="region of interest" description="Disordered" evidence="1">
    <location>
        <begin position="1"/>
        <end position="113"/>
    </location>
</feature>
<evidence type="ECO:0000256" key="1">
    <source>
        <dbReference type="SAM" id="MobiDB-lite"/>
    </source>
</evidence>
<accession>A0AB34JBA5</accession>
<dbReference type="SUPFAM" id="SSF52047">
    <property type="entry name" value="RNI-like"/>
    <property type="match status" value="1"/>
</dbReference>
<dbReference type="Proteomes" id="UP001515480">
    <property type="component" value="Unassembled WGS sequence"/>
</dbReference>
<dbReference type="GO" id="GO:0005096">
    <property type="term" value="F:GTPase activator activity"/>
    <property type="evidence" value="ECO:0007669"/>
    <property type="project" value="InterPro"/>
</dbReference>
<name>A0AB34JBA5_PRYPA</name>
<dbReference type="PANTHER" id="PTHR24113">
    <property type="entry name" value="RAN GTPASE-ACTIVATING PROTEIN 1"/>
    <property type="match status" value="1"/>
</dbReference>
<feature type="compositionally biased region" description="Low complexity" evidence="1">
    <location>
        <begin position="37"/>
        <end position="51"/>
    </location>
</feature>
<feature type="compositionally biased region" description="Low complexity" evidence="1">
    <location>
        <begin position="1"/>
        <end position="23"/>
    </location>
</feature>
<gene>
    <name evidence="2" type="ORF">AB1Y20_003244</name>
</gene>
<dbReference type="PANTHER" id="PTHR24113:SF15">
    <property type="entry name" value="NACHT DOMAIN-CONTAINING PROTEIN"/>
    <property type="match status" value="1"/>
</dbReference>
<reference evidence="2 3" key="1">
    <citation type="journal article" date="2024" name="Science">
        <title>Giant polyketide synthase enzymes in the biosynthesis of giant marine polyether toxins.</title>
        <authorList>
            <person name="Fallon T.R."/>
            <person name="Shende V.V."/>
            <person name="Wierzbicki I.H."/>
            <person name="Pendleton A.L."/>
            <person name="Watervoot N.F."/>
            <person name="Auber R.P."/>
            <person name="Gonzalez D.J."/>
            <person name="Wisecaver J.H."/>
            <person name="Moore B.S."/>
        </authorList>
    </citation>
    <scope>NUCLEOTIDE SEQUENCE [LARGE SCALE GENOMIC DNA]</scope>
    <source>
        <strain evidence="2 3">12B1</strain>
    </source>
</reference>
<dbReference type="InterPro" id="IPR032675">
    <property type="entry name" value="LRR_dom_sf"/>
</dbReference>
<dbReference type="GO" id="GO:0006913">
    <property type="term" value="P:nucleocytoplasmic transport"/>
    <property type="evidence" value="ECO:0007669"/>
    <property type="project" value="TreeGrafter"/>
</dbReference>
<evidence type="ECO:0000313" key="3">
    <source>
        <dbReference type="Proteomes" id="UP001515480"/>
    </source>
</evidence>
<dbReference type="GO" id="GO:0005634">
    <property type="term" value="C:nucleus"/>
    <property type="evidence" value="ECO:0007669"/>
    <property type="project" value="TreeGrafter"/>
</dbReference>
<dbReference type="GO" id="GO:0005829">
    <property type="term" value="C:cytosol"/>
    <property type="evidence" value="ECO:0007669"/>
    <property type="project" value="TreeGrafter"/>
</dbReference>
<dbReference type="Pfam" id="PF13516">
    <property type="entry name" value="LRR_6"/>
    <property type="match status" value="4"/>
</dbReference>
<dbReference type="AlphaFoldDB" id="A0AB34JBA5"/>
<dbReference type="SMART" id="SM00367">
    <property type="entry name" value="LRR_CC"/>
    <property type="match status" value="5"/>
</dbReference>
<dbReference type="InterPro" id="IPR001611">
    <property type="entry name" value="Leu-rich_rpt"/>
</dbReference>
<dbReference type="InterPro" id="IPR027038">
    <property type="entry name" value="RanGap"/>
</dbReference>